<dbReference type="RefSeq" id="WP_089061653.1">
    <property type="nucleotide sequence ID" value="NZ_CP022315.1"/>
</dbReference>
<protein>
    <submittedName>
        <fullName evidence="1">Uncharacterized protein</fullName>
    </submittedName>
</protein>
<reference evidence="1 2" key="1">
    <citation type="submission" date="2017-07" db="EMBL/GenBank/DDBJ databases">
        <title>Virgibacillus sp. LM2416.</title>
        <authorList>
            <person name="Tak E.J."/>
            <person name="Bae J.-W."/>
        </authorList>
    </citation>
    <scope>NUCLEOTIDE SEQUENCE [LARGE SCALE GENOMIC DNA]</scope>
    <source>
        <strain evidence="1 2">LM2416</strain>
    </source>
</reference>
<accession>A0A220U3U0</accession>
<evidence type="ECO:0000313" key="1">
    <source>
        <dbReference type="EMBL" id="ASK62393.1"/>
    </source>
</evidence>
<sequence length="115" mass="12904">MARFQTRNLLFFVVFFLLIISQPAQILSQTTISKVDESSITSASYVSDINAAHITAPTTLANHDDHKSYTILPALQRTMQQLASHIPKVDGLFQRAIDLKSFINAVMYQSNYLPC</sequence>
<dbReference type="AlphaFoldDB" id="A0A220U3U0"/>
<keyword evidence="2" id="KW-1185">Reference proteome</keyword>
<dbReference type="KEGG" id="vil:CFK37_09605"/>
<dbReference type="EMBL" id="CP022315">
    <property type="protein sequence ID" value="ASK62393.1"/>
    <property type="molecule type" value="Genomic_DNA"/>
</dbReference>
<organism evidence="1 2">
    <name type="scientific">Virgibacillus phasianinus</name>
    <dbReference type="NCBI Taxonomy" id="2017483"/>
    <lineage>
        <taxon>Bacteria</taxon>
        <taxon>Bacillati</taxon>
        <taxon>Bacillota</taxon>
        <taxon>Bacilli</taxon>
        <taxon>Bacillales</taxon>
        <taxon>Bacillaceae</taxon>
        <taxon>Virgibacillus</taxon>
    </lineage>
</organism>
<dbReference type="Proteomes" id="UP000198312">
    <property type="component" value="Chromosome"/>
</dbReference>
<proteinExistence type="predicted"/>
<evidence type="ECO:0000313" key="2">
    <source>
        <dbReference type="Proteomes" id="UP000198312"/>
    </source>
</evidence>
<gene>
    <name evidence="1" type="ORF">CFK37_09605</name>
</gene>
<name>A0A220U3U0_9BACI</name>